<evidence type="ECO:0000313" key="2">
    <source>
        <dbReference type="Proteomes" id="UP001152321"/>
    </source>
</evidence>
<comment type="caution">
    <text evidence="1">The sequence shown here is derived from an EMBL/GenBank/DDBJ whole genome shotgun (WGS) entry which is preliminary data.</text>
</comment>
<evidence type="ECO:0008006" key="3">
    <source>
        <dbReference type="Google" id="ProtNLM"/>
    </source>
</evidence>
<evidence type="ECO:0000313" key="1">
    <source>
        <dbReference type="EMBL" id="MDG0817274.1"/>
    </source>
</evidence>
<accession>A0ABT6DK78</accession>
<gene>
    <name evidence="1" type="ORF">NWE73_12910</name>
</gene>
<dbReference type="EMBL" id="JANRMI010000003">
    <property type="protein sequence ID" value="MDG0817274.1"/>
    <property type="molecule type" value="Genomic_DNA"/>
</dbReference>
<name>A0ABT6DK78_9BACT</name>
<dbReference type="Proteomes" id="UP001152321">
    <property type="component" value="Unassembled WGS sequence"/>
</dbReference>
<sequence>MKEARKLKLSWKMKGVAALLVIAPITTVMVGAIKQSSLETRIQNRGIASVNEYSSTTTSDVAGMDLSHLSLAELKKTFKYQLLRDVHATKFKDSINLTLGVFFVKDDRGNKVFACDRYPQIQLTLDSNNSTKILESPCSISADQNHIEATAINFESSDNAQWKVTDLKLLGQRQGDNLEVNPSEIRSVLGQEIEIEDIR</sequence>
<reference evidence="1" key="1">
    <citation type="submission" date="2022-08" db="EMBL/GenBank/DDBJ databases">
        <title>Novel Bdellovibrio Species Isolated from Svalbard: Designation Bdellovibrio svalbardensis.</title>
        <authorList>
            <person name="Mitchell R.J."/>
            <person name="Choi S.Y."/>
        </authorList>
    </citation>
    <scope>NUCLEOTIDE SEQUENCE</scope>
    <source>
        <strain evidence="1">PAP01</strain>
    </source>
</reference>
<keyword evidence="2" id="KW-1185">Reference proteome</keyword>
<dbReference type="RefSeq" id="WP_277578749.1">
    <property type="nucleotide sequence ID" value="NZ_JANRMI010000003.1"/>
</dbReference>
<organism evidence="1 2">
    <name type="scientific">Bdellovibrio svalbardensis</name>
    <dbReference type="NCBI Taxonomy" id="2972972"/>
    <lineage>
        <taxon>Bacteria</taxon>
        <taxon>Pseudomonadati</taxon>
        <taxon>Bdellovibrionota</taxon>
        <taxon>Bdellovibrionia</taxon>
        <taxon>Bdellovibrionales</taxon>
        <taxon>Pseudobdellovibrionaceae</taxon>
        <taxon>Bdellovibrio</taxon>
    </lineage>
</organism>
<proteinExistence type="predicted"/>
<protein>
    <recommendedName>
        <fullName evidence="3">LPS export ABC transporter periplasmic protein LptC</fullName>
    </recommendedName>
</protein>